<dbReference type="InterPro" id="IPR003613">
    <property type="entry name" value="Ubox_domain"/>
</dbReference>
<dbReference type="InterPro" id="IPR011009">
    <property type="entry name" value="Kinase-like_dom_sf"/>
</dbReference>
<evidence type="ECO:0000259" key="6">
    <source>
        <dbReference type="PROSITE" id="PS51698"/>
    </source>
</evidence>
<evidence type="ECO:0000256" key="5">
    <source>
        <dbReference type="ARBA" id="ARBA00022786"/>
    </source>
</evidence>
<evidence type="ECO:0000256" key="2">
    <source>
        <dbReference type="ARBA" id="ARBA00004906"/>
    </source>
</evidence>
<evidence type="ECO:0000256" key="1">
    <source>
        <dbReference type="ARBA" id="ARBA00000900"/>
    </source>
</evidence>
<dbReference type="Pfam" id="PF04564">
    <property type="entry name" value="U-box"/>
    <property type="match status" value="1"/>
</dbReference>
<dbReference type="InterPro" id="IPR013083">
    <property type="entry name" value="Znf_RING/FYVE/PHD"/>
</dbReference>
<dbReference type="PANTHER" id="PTHR45647">
    <property type="entry name" value="OS02G0152300 PROTEIN"/>
    <property type="match status" value="1"/>
</dbReference>
<dbReference type="GO" id="GO:0061630">
    <property type="term" value="F:ubiquitin protein ligase activity"/>
    <property type="evidence" value="ECO:0007669"/>
    <property type="project" value="UniProtKB-EC"/>
</dbReference>
<keyword evidence="4" id="KW-0808">Transferase</keyword>
<organism evidence="7">
    <name type="scientific">Oryza brachyantha</name>
    <name type="common">malo sina</name>
    <dbReference type="NCBI Taxonomy" id="4533"/>
    <lineage>
        <taxon>Eukaryota</taxon>
        <taxon>Viridiplantae</taxon>
        <taxon>Streptophyta</taxon>
        <taxon>Embryophyta</taxon>
        <taxon>Tracheophyta</taxon>
        <taxon>Spermatophyta</taxon>
        <taxon>Magnoliopsida</taxon>
        <taxon>Liliopsida</taxon>
        <taxon>Poales</taxon>
        <taxon>Poaceae</taxon>
        <taxon>BOP clade</taxon>
        <taxon>Oryzoideae</taxon>
        <taxon>Oryzeae</taxon>
        <taxon>Oryzinae</taxon>
        <taxon>Oryza</taxon>
    </lineage>
</organism>
<accession>J3LPX3</accession>
<dbReference type="InterPro" id="IPR051348">
    <property type="entry name" value="U-box_ubiquitin_ligases"/>
</dbReference>
<dbReference type="Gramene" id="OB03G30990.1">
    <property type="protein sequence ID" value="OB03G30990.1"/>
    <property type="gene ID" value="OB03G30990"/>
</dbReference>
<comment type="pathway">
    <text evidence="2">Protein modification; protein ubiquitination.</text>
</comment>
<reference evidence="7" key="2">
    <citation type="submission" date="2013-04" db="UniProtKB">
        <authorList>
            <consortium name="EnsemblPlants"/>
        </authorList>
    </citation>
    <scope>IDENTIFICATION</scope>
</reference>
<dbReference type="SUPFAM" id="SSF56112">
    <property type="entry name" value="Protein kinase-like (PK-like)"/>
    <property type="match status" value="1"/>
</dbReference>
<dbReference type="Gene3D" id="1.10.510.10">
    <property type="entry name" value="Transferase(Phosphotransferase) domain 1"/>
    <property type="match status" value="1"/>
</dbReference>
<dbReference type="EnsemblPlants" id="OB03G30990.1">
    <property type="protein sequence ID" value="OB03G30990.1"/>
    <property type="gene ID" value="OB03G30990"/>
</dbReference>
<dbReference type="CDD" id="cd16655">
    <property type="entry name" value="RING-Ubox_WDSUB1-like"/>
    <property type="match status" value="1"/>
</dbReference>
<dbReference type="EC" id="2.3.2.27" evidence="3"/>
<dbReference type="Proteomes" id="UP000006038">
    <property type="component" value="Chromosome 3"/>
</dbReference>
<keyword evidence="8" id="KW-1185">Reference proteome</keyword>
<dbReference type="SUPFAM" id="SSF57850">
    <property type="entry name" value="RING/U-box"/>
    <property type="match status" value="1"/>
</dbReference>
<evidence type="ECO:0000256" key="3">
    <source>
        <dbReference type="ARBA" id="ARBA00012483"/>
    </source>
</evidence>
<dbReference type="eggNOG" id="ENOG502QQ1P">
    <property type="taxonomic scope" value="Eukaryota"/>
</dbReference>
<reference evidence="7" key="1">
    <citation type="journal article" date="2013" name="Nat. Commun.">
        <title>Whole-genome sequencing of Oryza brachyantha reveals mechanisms underlying Oryza genome evolution.</title>
        <authorList>
            <person name="Chen J."/>
            <person name="Huang Q."/>
            <person name="Gao D."/>
            <person name="Wang J."/>
            <person name="Lang Y."/>
            <person name="Liu T."/>
            <person name="Li B."/>
            <person name="Bai Z."/>
            <person name="Luis Goicoechea J."/>
            <person name="Liang C."/>
            <person name="Chen C."/>
            <person name="Zhang W."/>
            <person name="Sun S."/>
            <person name="Liao Y."/>
            <person name="Zhang X."/>
            <person name="Yang L."/>
            <person name="Song C."/>
            <person name="Wang M."/>
            <person name="Shi J."/>
            <person name="Liu G."/>
            <person name="Liu J."/>
            <person name="Zhou H."/>
            <person name="Zhou W."/>
            <person name="Yu Q."/>
            <person name="An N."/>
            <person name="Chen Y."/>
            <person name="Cai Q."/>
            <person name="Wang B."/>
            <person name="Liu B."/>
            <person name="Min J."/>
            <person name="Huang Y."/>
            <person name="Wu H."/>
            <person name="Li Z."/>
            <person name="Zhang Y."/>
            <person name="Yin Y."/>
            <person name="Song W."/>
            <person name="Jiang J."/>
            <person name="Jackson S.A."/>
            <person name="Wing R.A."/>
            <person name="Wang J."/>
            <person name="Chen M."/>
        </authorList>
    </citation>
    <scope>NUCLEOTIDE SEQUENCE [LARGE SCALE GENOMIC DNA]</scope>
    <source>
        <strain evidence="7">cv. IRGC 101232</strain>
    </source>
</reference>
<evidence type="ECO:0000313" key="8">
    <source>
        <dbReference type="Proteomes" id="UP000006038"/>
    </source>
</evidence>
<sequence>MSKVLLQPGTCPPNITERLPYMDPEFNATGELTELSDVYSLGVIILRLLTGMAPLSLSKKVAEALESDSLHLLIDKSAGGWPYIEAKQLALLGVSCTEMMAEKRPGLFTKVWKVVEPLMRKSHAASWPYYPSGESCAPAPFICPIAMEIMRDPQVASDGFTYEAEAIRSWFDKGNNSPMTNLALPNLHLTPNRVLRSSIHEYLQQQKKQQQTDS</sequence>
<proteinExistence type="predicted"/>
<dbReference type="OMA" id="ENDELAC"/>
<dbReference type="SMART" id="SM00504">
    <property type="entry name" value="Ubox"/>
    <property type="match status" value="1"/>
</dbReference>
<name>J3LPX3_ORYBR</name>
<dbReference type="GO" id="GO:0016567">
    <property type="term" value="P:protein ubiquitination"/>
    <property type="evidence" value="ECO:0007669"/>
    <property type="project" value="UniProtKB-UniPathway"/>
</dbReference>
<evidence type="ECO:0000313" key="7">
    <source>
        <dbReference type="EnsemblPlants" id="OB03G30990.1"/>
    </source>
</evidence>
<dbReference type="PROSITE" id="PS51698">
    <property type="entry name" value="U_BOX"/>
    <property type="match status" value="1"/>
</dbReference>
<keyword evidence="5" id="KW-0833">Ubl conjugation pathway</keyword>
<dbReference type="AlphaFoldDB" id="J3LPX3"/>
<comment type="catalytic activity">
    <reaction evidence="1">
        <text>S-ubiquitinyl-[E2 ubiquitin-conjugating enzyme]-L-cysteine + [acceptor protein]-L-lysine = [E2 ubiquitin-conjugating enzyme]-L-cysteine + N(6)-ubiquitinyl-[acceptor protein]-L-lysine.</text>
        <dbReference type="EC" id="2.3.2.27"/>
    </reaction>
</comment>
<protein>
    <recommendedName>
        <fullName evidence="3">RING-type E3 ubiquitin transferase</fullName>
        <ecNumber evidence="3">2.3.2.27</ecNumber>
    </recommendedName>
</protein>
<dbReference type="HOGENOM" id="CLU_1333630_0_0_1"/>
<feature type="domain" description="U-box" evidence="6">
    <location>
        <begin position="136"/>
        <end position="209"/>
    </location>
</feature>
<dbReference type="UniPathway" id="UPA00143"/>
<dbReference type="Gene3D" id="3.30.40.10">
    <property type="entry name" value="Zinc/RING finger domain, C3HC4 (zinc finger)"/>
    <property type="match status" value="1"/>
</dbReference>
<evidence type="ECO:0000256" key="4">
    <source>
        <dbReference type="ARBA" id="ARBA00022679"/>
    </source>
</evidence>
<dbReference type="PANTHER" id="PTHR45647:SF50">
    <property type="entry name" value="U-BOX DOMAIN-CONTAINING PROTEIN 57"/>
    <property type="match status" value="1"/>
</dbReference>